<dbReference type="Proteomes" id="UP000515680">
    <property type="component" value="Chromosome"/>
</dbReference>
<protein>
    <submittedName>
        <fullName evidence="3">Uncharacterized protein</fullName>
    </submittedName>
</protein>
<keyword evidence="1" id="KW-0175">Coiled coil</keyword>
<feature type="chain" id="PRO_5028133324" evidence="2">
    <location>
        <begin position="23"/>
        <end position="117"/>
    </location>
</feature>
<dbReference type="AlphaFoldDB" id="A0A6S5TJH7"/>
<feature type="coiled-coil region" evidence="1">
    <location>
        <begin position="45"/>
        <end position="79"/>
    </location>
</feature>
<dbReference type="RefSeq" id="WP_090344744.1">
    <property type="nucleotide sequence ID" value="NZ_AP022227.1"/>
</dbReference>
<keyword evidence="2" id="KW-0732">Signal</keyword>
<organism evidence="3 4">
    <name type="scientific">Pseudomonas putida</name>
    <name type="common">Arthrobacter siderocapsulatus</name>
    <dbReference type="NCBI Taxonomy" id="303"/>
    <lineage>
        <taxon>Bacteria</taxon>
        <taxon>Pseudomonadati</taxon>
        <taxon>Pseudomonadota</taxon>
        <taxon>Gammaproteobacteria</taxon>
        <taxon>Pseudomonadales</taxon>
        <taxon>Pseudomonadaceae</taxon>
        <taxon>Pseudomonas</taxon>
    </lineage>
</organism>
<dbReference type="EMBL" id="AP022227">
    <property type="protein sequence ID" value="BBT40550.1"/>
    <property type="molecule type" value="Genomic_DNA"/>
</dbReference>
<gene>
    <name evidence="3" type="ORF">WP8W18C01_28910</name>
</gene>
<accession>A0A6S5TJH7</accession>
<evidence type="ECO:0000256" key="2">
    <source>
        <dbReference type="SAM" id="SignalP"/>
    </source>
</evidence>
<evidence type="ECO:0000313" key="3">
    <source>
        <dbReference type="EMBL" id="BBT40550.1"/>
    </source>
</evidence>
<proteinExistence type="predicted"/>
<evidence type="ECO:0000256" key="1">
    <source>
        <dbReference type="SAM" id="Coils"/>
    </source>
</evidence>
<evidence type="ECO:0000313" key="4">
    <source>
        <dbReference type="Proteomes" id="UP000515680"/>
    </source>
</evidence>
<sequence>MEKYFGIALCSLSSVFSGFTVASPANVTPEQEQQIARVSDLAHQLADELEQKKVLVDALNHLEQQVANLFTANQQLSDRQTALVDAQAKSAAISHLNDEASNDARTSYAVGAWPFSP</sequence>
<name>A0A6S5TJH7_PSEPU</name>
<feature type="signal peptide" evidence="2">
    <location>
        <begin position="1"/>
        <end position="22"/>
    </location>
</feature>
<reference evidence="3 4" key="1">
    <citation type="submission" date="2019-12" db="EMBL/GenBank/DDBJ databases">
        <title>complete genome sequences of Pseudomonas putida str. WP8-W18-CRE-01 isolated from wastewater treatment plant effluent.</title>
        <authorList>
            <person name="Sekizuka T."/>
            <person name="Itokawa K."/>
            <person name="Yatsu K."/>
            <person name="Inamine Y."/>
            <person name="Kuroda M."/>
        </authorList>
    </citation>
    <scope>NUCLEOTIDE SEQUENCE [LARGE SCALE GENOMIC DNA]</scope>
    <source>
        <strain evidence="3 4">WP8-W18-CRE-01</strain>
    </source>
</reference>